<accession>A0A847D130</accession>
<evidence type="ECO:0000313" key="15">
    <source>
        <dbReference type="EMBL" id="NLD25434.1"/>
    </source>
</evidence>
<dbReference type="AlphaFoldDB" id="A0A847D130"/>
<dbReference type="EC" id="6.1.1.20" evidence="13"/>
<comment type="catalytic activity">
    <reaction evidence="12 13">
        <text>tRNA(Phe) + L-phenylalanine + ATP = L-phenylalanyl-tRNA(Phe) + AMP + diphosphate + H(+)</text>
        <dbReference type="Rhea" id="RHEA:19413"/>
        <dbReference type="Rhea" id="RHEA-COMP:9668"/>
        <dbReference type="Rhea" id="RHEA-COMP:9699"/>
        <dbReference type="ChEBI" id="CHEBI:15378"/>
        <dbReference type="ChEBI" id="CHEBI:30616"/>
        <dbReference type="ChEBI" id="CHEBI:33019"/>
        <dbReference type="ChEBI" id="CHEBI:58095"/>
        <dbReference type="ChEBI" id="CHEBI:78442"/>
        <dbReference type="ChEBI" id="CHEBI:78531"/>
        <dbReference type="ChEBI" id="CHEBI:456215"/>
        <dbReference type="EC" id="6.1.1.20"/>
    </reaction>
</comment>
<evidence type="ECO:0000256" key="12">
    <source>
        <dbReference type="ARBA" id="ARBA00049255"/>
    </source>
</evidence>
<dbReference type="PANTHER" id="PTHR11538:SF41">
    <property type="entry name" value="PHENYLALANINE--TRNA LIGASE, MITOCHONDRIAL"/>
    <property type="match status" value="1"/>
</dbReference>
<dbReference type="PANTHER" id="PTHR11538">
    <property type="entry name" value="PHENYLALANYL-TRNA SYNTHETASE"/>
    <property type="match status" value="1"/>
</dbReference>
<evidence type="ECO:0000256" key="1">
    <source>
        <dbReference type="ARBA" id="ARBA00004496"/>
    </source>
</evidence>
<evidence type="ECO:0000256" key="6">
    <source>
        <dbReference type="ARBA" id="ARBA00022723"/>
    </source>
</evidence>
<evidence type="ECO:0000256" key="10">
    <source>
        <dbReference type="ARBA" id="ARBA00022917"/>
    </source>
</evidence>
<dbReference type="InterPro" id="IPR006195">
    <property type="entry name" value="aa-tRNA-synth_II"/>
</dbReference>
<evidence type="ECO:0000256" key="13">
    <source>
        <dbReference type="HAMAP-Rule" id="MF_00281"/>
    </source>
</evidence>
<proteinExistence type="inferred from homology"/>
<dbReference type="Proteomes" id="UP000545876">
    <property type="component" value="Unassembled WGS sequence"/>
</dbReference>
<dbReference type="InterPro" id="IPR002319">
    <property type="entry name" value="Phenylalanyl-tRNA_Synthase"/>
</dbReference>
<keyword evidence="10 13" id="KW-0648">Protein biosynthesis</keyword>
<keyword evidence="7 13" id="KW-0547">Nucleotide-binding</keyword>
<dbReference type="HAMAP" id="MF_00281">
    <property type="entry name" value="Phe_tRNA_synth_alpha1"/>
    <property type="match status" value="1"/>
</dbReference>
<sequence>MEFKQKNLQKIYKELLQDQKKLSLQGLKKKYISKQGFISEAFNKISSIKIAERAEYGKEANELKNLYEEISQSLSQNKNIYSTREKIDVTAPFDFNTKEEQRPHFLNEIGTQHPLTKEVEIFTEIFKSMGFNVLESRQIDDDYHMFESLNFPVGHPAREMYDTFWTEDGFVLPAHTSTMQNRAMRMYGPPPIAVVLPGRCFRNEATDASHEFTFHQIEGIYIDKNVSLANMVATIKEFLEKYLETSLEVRIQPSYFPFTEPDCEFVISCPFCHKAGCSTCGHSGWIELMGCGMIHPNVLKQADIDPDTYSGFAWGFGVDRLTMIKRGINDIRLLRDSNLNFLKQF</sequence>
<dbReference type="InterPro" id="IPR045864">
    <property type="entry name" value="aa-tRNA-synth_II/BPL/LPL"/>
</dbReference>
<evidence type="ECO:0000259" key="14">
    <source>
        <dbReference type="PROSITE" id="PS50862"/>
    </source>
</evidence>
<dbReference type="PROSITE" id="PS50862">
    <property type="entry name" value="AA_TRNA_LIGASE_II"/>
    <property type="match status" value="1"/>
</dbReference>
<keyword evidence="5 13" id="KW-0436">Ligase</keyword>
<keyword evidence="6 13" id="KW-0479">Metal-binding</keyword>
<evidence type="ECO:0000256" key="9">
    <source>
        <dbReference type="ARBA" id="ARBA00022842"/>
    </source>
</evidence>
<evidence type="ECO:0000256" key="5">
    <source>
        <dbReference type="ARBA" id="ARBA00022598"/>
    </source>
</evidence>
<evidence type="ECO:0000256" key="11">
    <source>
        <dbReference type="ARBA" id="ARBA00023146"/>
    </source>
</evidence>
<evidence type="ECO:0000256" key="2">
    <source>
        <dbReference type="ARBA" id="ARBA00010207"/>
    </source>
</evidence>
<dbReference type="GO" id="GO:0005524">
    <property type="term" value="F:ATP binding"/>
    <property type="evidence" value="ECO:0007669"/>
    <property type="project" value="UniProtKB-UniRule"/>
</dbReference>
<dbReference type="EMBL" id="JAAZBX010000007">
    <property type="protein sequence ID" value="NLD25434.1"/>
    <property type="molecule type" value="Genomic_DNA"/>
</dbReference>
<gene>
    <name evidence="13 15" type="primary">pheS</name>
    <name evidence="15" type="ORF">GX656_02230</name>
</gene>
<evidence type="ECO:0000256" key="4">
    <source>
        <dbReference type="ARBA" id="ARBA00022490"/>
    </source>
</evidence>
<dbReference type="Pfam" id="PF01409">
    <property type="entry name" value="tRNA-synt_2d"/>
    <property type="match status" value="1"/>
</dbReference>
<comment type="similarity">
    <text evidence="2 13">Belongs to the class-II aminoacyl-tRNA synthetase family. Phe-tRNA synthetase alpha subunit type 1 subfamily.</text>
</comment>
<dbReference type="CDD" id="cd00496">
    <property type="entry name" value="PheRS_alpha_core"/>
    <property type="match status" value="1"/>
</dbReference>
<evidence type="ECO:0000256" key="3">
    <source>
        <dbReference type="ARBA" id="ARBA00011209"/>
    </source>
</evidence>
<reference evidence="15 16" key="1">
    <citation type="journal article" date="2020" name="Biotechnol. Biofuels">
        <title>New insights from the biogas microbiome by comprehensive genome-resolved metagenomics of nearly 1600 species originating from multiple anaerobic digesters.</title>
        <authorList>
            <person name="Campanaro S."/>
            <person name="Treu L."/>
            <person name="Rodriguez-R L.M."/>
            <person name="Kovalovszki A."/>
            <person name="Ziels R.M."/>
            <person name="Maus I."/>
            <person name="Zhu X."/>
            <person name="Kougias P.G."/>
            <person name="Basile A."/>
            <person name="Luo G."/>
            <person name="Schluter A."/>
            <person name="Konstantinidis K.T."/>
            <person name="Angelidaki I."/>
        </authorList>
    </citation>
    <scope>NUCLEOTIDE SEQUENCE [LARGE SCALE GENOMIC DNA]</scope>
    <source>
        <strain evidence="15">AS06rmzACSIP_65</strain>
    </source>
</reference>
<feature type="binding site" evidence="13">
    <location>
        <position position="260"/>
    </location>
    <ligand>
        <name>Mg(2+)</name>
        <dbReference type="ChEBI" id="CHEBI:18420"/>
        <note>shared with beta subunit</note>
    </ligand>
</feature>
<comment type="caution">
    <text evidence="15">The sequence shown here is derived from an EMBL/GenBank/DDBJ whole genome shotgun (WGS) entry which is preliminary data.</text>
</comment>
<dbReference type="GO" id="GO:0006432">
    <property type="term" value="P:phenylalanyl-tRNA aminoacylation"/>
    <property type="evidence" value="ECO:0007669"/>
    <property type="project" value="UniProtKB-UniRule"/>
</dbReference>
<keyword evidence="11 13" id="KW-0030">Aminoacyl-tRNA synthetase</keyword>
<evidence type="ECO:0000313" key="16">
    <source>
        <dbReference type="Proteomes" id="UP000545876"/>
    </source>
</evidence>
<name>A0A847D130_9BACT</name>
<dbReference type="GO" id="GO:0004826">
    <property type="term" value="F:phenylalanine-tRNA ligase activity"/>
    <property type="evidence" value="ECO:0007669"/>
    <property type="project" value="UniProtKB-UniRule"/>
</dbReference>
<dbReference type="GO" id="GO:0000049">
    <property type="term" value="F:tRNA binding"/>
    <property type="evidence" value="ECO:0007669"/>
    <property type="project" value="InterPro"/>
</dbReference>
<keyword evidence="9 13" id="KW-0460">Magnesium</keyword>
<feature type="domain" description="Aminoacyl-transfer RNA synthetases class-II family profile" evidence="14">
    <location>
        <begin position="191"/>
        <end position="324"/>
    </location>
</feature>
<dbReference type="SUPFAM" id="SSF55681">
    <property type="entry name" value="Class II aaRS and biotin synthetases"/>
    <property type="match status" value="1"/>
</dbReference>
<keyword evidence="8 13" id="KW-0067">ATP-binding</keyword>
<dbReference type="Gene3D" id="3.30.930.10">
    <property type="entry name" value="Bira Bifunctional Protein, Domain 2"/>
    <property type="match status" value="1"/>
</dbReference>
<dbReference type="InterPro" id="IPR022911">
    <property type="entry name" value="Phe_tRNA_ligase_alpha1_bac"/>
</dbReference>
<comment type="cofactor">
    <cofactor evidence="13">
        <name>Mg(2+)</name>
        <dbReference type="ChEBI" id="CHEBI:18420"/>
    </cofactor>
    <text evidence="13">Binds 2 magnesium ions per tetramer.</text>
</comment>
<comment type="subcellular location">
    <subcellularLocation>
        <location evidence="1 13">Cytoplasm</location>
    </subcellularLocation>
</comment>
<dbReference type="InterPro" id="IPR010978">
    <property type="entry name" value="tRNA-bd_arm"/>
</dbReference>
<dbReference type="SUPFAM" id="SSF46589">
    <property type="entry name" value="tRNA-binding arm"/>
    <property type="match status" value="1"/>
</dbReference>
<dbReference type="InterPro" id="IPR004188">
    <property type="entry name" value="Phe-tRNA_ligase_II_N"/>
</dbReference>
<dbReference type="GO" id="GO:0000287">
    <property type="term" value="F:magnesium ion binding"/>
    <property type="evidence" value="ECO:0007669"/>
    <property type="project" value="UniProtKB-UniRule"/>
</dbReference>
<comment type="subunit">
    <text evidence="3 13">Tetramer of two alpha and two beta subunits.</text>
</comment>
<evidence type="ECO:0000256" key="8">
    <source>
        <dbReference type="ARBA" id="ARBA00022840"/>
    </source>
</evidence>
<protein>
    <recommendedName>
        <fullName evidence="13">Phenylalanine--tRNA ligase alpha subunit</fullName>
        <ecNumber evidence="13">6.1.1.20</ecNumber>
    </recommendedName>
    <alternativeName>
        <fullName evidence="13">Phenylalanyl-tRNA synthetase alpha subunit</fullName>
        <shortName evidence="13">PheRS</shortName>
    </alternativeName>
</protein>
<dbReference type="GO" id="GO:0005737">
    <property type="term" value="C:cytoplasm"/>
    <property type="evidence" value="ECO:0007669"/>
    <property type="project" value="UniProtKB-SubCell"/>
</dbReference>
<evidence type="ECO:0000256" key="7">
    <source>
        <dbReference type="ARBA" id="ARBA00022741"/>
    </source>
</evidence>
<dbReference type="Pfam" id="PF02912">
    <property type="entry name" value="Phe_tRNA-synt_N"/>
    <property type="match status" value="1"/>
</dbReference>
<keyword evidence="4 13" id="KW-0963">Cytoplasm</keyword>
<organism evidence="15 16">
    <name type="scientific">Candidatus Dojkabacteria bacterium</name>
    <dbReference type="NCBI Taxonomy" id="2099670"/>
    <lineage>
        <taxon>Bacteria</taxon>
        <taxon>Candidatus Dojkabacteria</taxon>
    </lineage>
</organism>